<dbReference type="PROSITE" id="PS51450">
    <property type="entry name" value="LRR"/>
    <property type="match status" value="1"/>
</dbReference>
<protein>
    <recommendedName>
        <fullName evidence="8">U2A'/phosphoprotein 32 family A C-terminal domain-containing protein</fullName>
    </recommendedName>
</protein>
<evidence type="ECO:0000256" key="4">
    <source>
        <dbReference type="ARBA" id="ARBA00022737"/>
    </source>
</evidence>
<feature type="region of interest" description="Disordered" evidence="5">
    <location>
        <begin position="464"/>
        <end position="490"/>
    </location>
</feature>
<dbReference type="InterPro" id="IPR001611">
    <property type="entry name" value="Leu-rich_rpt"/>
</dbReference>
<dbReference type="PANTHER" id="PTHR15454">
    <property type="entry name" value="NISCHARIN RELATED"/>
    <property type="match status" value="1"/>
</dbReference>
<feature type="region of interest" description="Disordered" evidence="5">
    <location>
        <begin position="590"/>
        <end position="635"/>
    </location>
</feature>
<evidence type="ECO:0000256" key="5">
    <source>
        <dbReference type="SAM" id="MobiDB-lite"/>
    </source>
</evidence>
<dbReference type="SUPFAM" id="SSF52058">
    <property type="entry name" value="L domain-like"/>
    <property type="match status" value="1"/>
</dbReference>
<evidence type="ECO:0000313" key="6">
    <source>
        <dbReference type="EMBL" id="KAK8894370.1"/>
    </source>
</evidence>
<keyword evidence="3" id="KW-0433">Leucine-rich repeat</keyword>
<feature type="compositionally biased region" description="Low complexity" evidence="5">
    <location>
        <begin position="464"/>
        <end position="475"/>
    </location>
</feature>
<comment type="subcellular location">
    <subcellularLocation>
        <location evidence="1">Cytoplasm</location>
    </subcellularLocation>
</comment>
<gene>
    <name evidence="6" type="ORF">M9Y10_022805</name>
</gene>
<keyword evidence="7" id="KW-1185">Reference proteome</keyword>
<dbReference type="Gene3D" id="3.80.10.10">
    <property type="entry name" value="Ribonuclease Inhibitor"/>
    <property type="match status" value="1"/>
</dbReference>
<evidence type="ECO:0000256" key="3">
    <source>
        <dbReference type="ARBA" id="ARBA00022614"/>
    </source>
</evidence>
<dbReference type="PANTHER" id="PTHR15454:SF69">
    <property type="entry name" value="SERINE_THREONINE-PROTEIN KINASE 11-INTERACTING PROTEIN"/>
    <property type="match status" value="1"/>
</dbReference>
<evidence type="ECO:0000256" key="1">
    <source>
        <dbReference type="ARBA" id="ARBA00004496"/>
    </source>
</evidence>
<feature type="compositionally biased region" description="Polar residues" evidence="5">
    <location>
        <begin position="476"/>
        <end position="489"/>
    </location>
</feature>
<accession>A0ABR2KTE5</accession>
<keyword evidence="2" id="KW-0963">Cytoplasm</keyword>
<organism evidence="6 7">
    <name type="scientific">Tritrichomonas musculus</name>
    <dbReference type="NCBI Taxonomy" id="1915356"/>
    <lineage>
        <taxon>Eukaryota</taxon>
        <taxon>Metamonada</taxon>
        <taxon>Parabasalia</taxon>
        <taxon>Tritrichomonadida</taxon>
        <taxon>Tritrichomonadidae</taxon>
        <taxon>Tritrichomonas</taxon>
    </lineage>
</organism>
<name>A0ABR2KTE5_9EUKA</name>
<reference evidence="6 7" key="1">
    <citation type="submission" date="2024-04" db="EMBL/GenBank/DDBJ databases">
        <title>Tritrichomonas musculus Genome.</title>
        <authorList>
            <person name="Alves-Ferreira E."/>
            <person name="Grigg M."/>
            <person name="Lorenzi H."/>
            <person name="Galac M."/>
        </authorList>
    </citation>
    <scope>NUCLEOTIDE SEQUENCE [LARGE SCALE GENOMIC DNA]</scope>
    <source>
        <strain evidence="6 7">EAF2021</strain>
    </source>
</reference>
<proteinExistence type="predicted"/>
<comment type="caution">
    <text evidence="6">The sequence shown here is derived from an EMBL/GenBank/DDBJ whole genome shotgun (WGS) entry which is preliminary data.</text>
</comment>
<evidence type="ECO:0000313" key="7">
    <source>
        <dbReference type="Proteomes" id="UP001470230"/>
    </source>
</evidence>
<feature type="region of interest" description="Disordered" evidence="5">
    <location>
        <begin position="436"/>
        <end position="455"/>
    </location>
</feature>
<keyword evidence="4" id="KW-0677">Repeat</keyword>
<dbReference type="Proteomes" id="UP001470230">
    <property type="component" value="Unassembled WGS sequence"/>
</dbReference>
<feature type="compositionally biased region" description="Basic residues" evidence="5">
    <location>
        <begin position="612"/>
        <end position="622"/>
    </location>
</feature>
<dbReference type="InterPro" id="IPR032675">
    <property type="entry name" value="LRR_dom_sf"/>
</dbReference>
<evidence type="ECO:0000256" key="2">
    <source>
        <dbReference type="ARBA" id="ARBA00022490"/>
    </source>
</evidence>
<evidence type="ECO:0008006" key="8">
    <source>
        <dbReference type="Google" id="ProtNLM"/>
    </source>
</evidence>
<dbReference type="EMBL" id="JAPFFF010000003">
    <property type="protein sequence ID" value="KAK8894370.1"/>
    <property type="molecule type" value="Genomic_DNA"/>
</dbReference>
<sequence>MKLSEAFKKIKPSRCIRATAKAITEIDTVNPSYSIITELFLQDNRITSLNNISQFPNLTRIALENNAISNIEELEDLRYLPKLREIRLKGNPICNIPLFHQQIANFFGDYIIIDSKRVHFQKNKAKFENNIIFQIFISPFFARIQKKPKIDSLINQLNVFLKKNDYISFAHKIRYSYLKSDDKTYFIHLKQICTQNIHNSCEKCSNFENLSSFISKVYYSKISYLKEDEIKKLKIPFFNNSSNMTNDLNSNSQMNPLFPIADVSNFYSCCCFKEKVRILPKIQNKNKTKKVEADEKSTVAFDLNHMIIDNTDDNSSSPQHTNKICHNLTDDTNVNELTISNSFFQSSGNNQNSESSIRKVILKNDSKSWLSMPAIESDFSNFSFQRAVVFSEPFSTIANNKNKFKKLLIEESAEFALFDTPVPPEPLLQENEHIELLNTSSSSSSNSKSRRSSMKLALSTSSSSSSFAVTPTSNSTSLTNKQKFSPNSRNKVKVVKSGNKMNLPPTLSISSSSFGNMEAGYQETQIEGNSTQIIKANENNDNNDNAISKNIKKEFSKSGVLSTFVSNDMNMNMISDANVAKSENGIGEFYNANNHESEHEPEAFTNENEPIKKRKRIRRKKKTFPDDSVSEVFED</sequence>